<dbReference type="EMBL" id="ML210532">
    <property type="protein sequence ID" value="TFK17309.1"/>
    <property type="molecule type" value="Genomic_DNA"/>
</dbReference>
<name>A0A5C3KB41_COPMA</name>
<dbReference type="AlphaFoldDB" id="A0A5C3KB41"/>
<sequence length="228" mass="24544">MSSPIVYPQRSAPPLSVIFPLSISVVFSLSDGFLLACGIPFDAPEVVPPPRVHARHCSAVIHGMLSAIARVLRALMSLIAYIVEPSIETRDSAGGVERGDEASIGFELETLGITLVSPTPALPTPVVQRSPFLRSSKLRATKNHELGRLLACQGRIDEAREQFDLVLSGKYLKVGPSGWRGKYTLENALHVRTHAANQALAQTPEGLAQTSEYVSTLRGPQELQTAGE</sequence>
<keyword evidence="2" id="KW-1185">Reference proteome</keyword>
<dbReference type="Proteomes" id="UP000307440">
    <property type="component" value="Unassembled WGS sequence"/>
</dbReference>
<evidence type="ECO:0000313" key="2">
    <source>
        <dbReference type="Proteomes" id="UP000307440"/>
    </source>
</evidence>
<proteinExistence type="predicted"/>
<accession>A0A5C3KB41</accession>
<organism evidence="1 2">
    <name type="scientific">Coprinopsis marcescibilis</name>
    <name type="common">Agaric fungus</name>
    <name type="synonym">Psathyrella marcescibilis</name>
    <dbReference type="NCBI Taxonomy" id="230819"/>
    <lineage>
        <taxon>Eukaryota</taxon>
        <taxon>Fungi</taxon>
        <taxon>Dikarya</taxon>
        <taxon>Basidiomycota</taxon>
        <taxon>Agaricomycotina</taxon>
        <taxon>Agaricomycetes</taxon>
        <taxon>Agaricomycetidae</taxon>
        <taxon>Agaricales</taxon>
        <taxon>Agaricineae</taxon>
        <taxon>Psathyrellaceae</taxon>
        <taxon>Coprinopsis</taxon>
    </lineage>
</organism>
<evidence type="ECO:0000313" key="1">
    <source>
        <dbReference type="EMBL" id="TFK17309.1"/>
    </source>
</evidence>
<gene>
    <name evidence="1" type="ORF">FA15DRAFT_761123</name>
</gene>
<protein>
    <submittedName>
        <fullName evidence="1">Uncharacterized protein</fullName>
    </submittedName>
</protein>
<dbReference type="OrthoDB" id="3059878at2759"/>
<reference evidence="1 2" key="1">
    <citation type="journal article" date="2019" name="Nat. Ecol. Evol.">
        <title>Megaphylogeny resolves global patterns of mushroom evolution.</title>
        <authorList>
            <person name="Varga T."/>
            <person name="Krizsan K."/>
            <person name="Foldi C."/>
            <person name="Dima B."/>
            <person name="Sanchez-Garcia M."/>
            <person name="Sanchez-Ramirez S."/>
            <person name="Szollosi G.J."/>
            <person name="Szarkandi J.G."/>
            <person name="Papp V."/>
            <person name="Albert L."/>
            <person name="Andreopoulos W."/>
            <person name="Angelini C."/>
            <person name="Antonin V."/>
            <person name="Barry K.W."/>
            <person name="Bougher N.L."/>
            <person name="Buchanan P."/>
            <person name="Buyck B."/>
            <person name="Bense V."/>
            <person name="Catcheside P."/>
            <person name="Chovatia M."/>
            <person name="Cooper J."/>
            <person name="Damon W."/>
            <person name="Desjardin D."/>
            <person name="Finy P."/>
            <person name="Geml J."/>
            <person name="Haridas S."/>
            <person name="Hughes K."/>
            <person name="Justo A."/>
            <person name="Karasinski D."/>
            <person name="Kautmanova I."/>
            <person name="Kiss B."/>
            <person name="Kocsube S."/>
            <person name="Kotiranta H."/>
            <person name="LaButti K.M."/>
            <person name="Lechner B.E."/>
            <person name="Liimatainen K."/>
            <person name="Lipzen A."/>
            <person name="Lukacs Z."/>
            <person name="Mihaltcheva S."/>
            <person name="Morgado L.N."/>
            <person name="Niskanen T."/>
            <person name="Noordeloos M.E."/>
            <person name="Ohm R.A."/>
            <person name="Ortiz-Santana B."/>
            <person name="Ovrebo C."/>
            <person name="Racz N."/>
            <person name="Riley R."/>
            <person name="Savchenko A."/>
            <person name="Shiryaev A."/>
            <person name="Soop K."/>
            <person name="Spirin V."/>
            <person name="Szebenyi C."/>
            <person name="Tomsovsky M."/>
            <person name="Tulloss R.E."/>
            <person name="Uehling J."/>
            <person name="Grigoriev I.V."/>
            <person name="Vagvolgyi C."/>
            <person name="Papp T."/>
            <person name="Martin F.M."/>
            <person name="Miettinen O."/>
            <person name="Hibbett D.S."/>
            <person name="Nagy L.G."/>
        </authorList>
    </citation>
    <scope>NUCLEOTIDE SEQUENCE [LARGE SCALE GENOMIC DNA]</scope>
    <source>
        <strain evidence="1 2">CBS 121175</strain>
    </source>
</reference>